<protein>
    <recommendedName>
        <fullName evidence="1">DUF1330 domain-containing protein</fullName>
    </recommendedName>
</protein>
<dbReference type="Pfam" id="PF07045">
    <property type="entry name" value="DUF1330"/>
    <property type="match status" value="1"/>
</dbReference>
<dbReference type="AlphaFoldDB" id="A0A508X6M9"/>
<dbReference type="PANTHER" id="PTHR41521">
    <property type="match status" value="1"/>
</dbReference>
<proteinExistence type="predicted"/>
<evidence type="ECO:0000313" key="3">
    <source>
        <dbReference type="Proteomes" id="UP000507954"/>
    </source>
</evidence>
<organism evidence="2 3">
    <name type="scientific">Sinorhizobium medicae</name>
    <dbReference type="NCBI Taxonomy" id="110321"/>
    <lineage>
        <taxon>Bacteria</taxon>
        <taxon>Pseudomonadati</taxon>
        <taxon>Pseudomonadota</taxon>
        <taxon>Alphaproteobacteria</taxon>
        <taxon>Hyphomicrobiales</taxon>
        <taxon>Rhizobiaceae</taxon>
        <taxon>Sinorhizobium/Ensifer group</taxon>
        <taxon>Sinorhizobium</taxon>
    </lineage>
</organism>
<name>A0A508X6M9_9HYPH</name>
<gene>
    <name evidence="2" type="ORF">EMEDMD4_800059</name>
</gene>
<dbReference type="RefSeq" id="WP_180162284.1">
    <property type="nucleotide sequence ID" value="NZ_CABFNB010000151.1"/>
</dbReference>
<feature type="domain" description="DUF1330" evidence="1">
    <location>
        <begin position="2"/>
        <end position="92"/>
    </location>
</feature>
<accession>A0A508X6M9</accession>
<dbReference type="PANTHER" id="PTHR41521:SF4">
    <property type="entry name" value="BLR0684 PROTEIN"/>
    <property type="match status" value="1"/>
</dbReference>
<sequence>MTAYLIGDLDIFDMPTIEDYRAKALPLVEKFGGRALALESSPLELENWKSGSMVLLEFPNRKAIEDLFASEEYAPLAAQRQSAAASKLIAINALD</sequence>
<dbReference type="Gene3D" id="3.30.70.100">
    <property type="match status" value="1"/>
</dbReference>
<dbReference type="SUPFAM" id="SSF54909">
    <property type="entry name" value="Dimeric alpha+beta barrel"/>
    <property type="match status" value="1"/>
</dbReference>
<dbReference type="InterPro" id="IPR010753">
    <property type="entry name" value="DUF1330"/>
</dbReference>
<reference evidence="2 3" key="1">
    <citation type="submission" date="2019-06" db="EMBL/GenBank/DDBJ databases">
        <authorList>
            <person name="Le Quere A."/>
            <person name="Colella S."/>
        </authorList>
    </citation>
    <scope>NUCLEOTIDE SEQUENCE [LARGE SCALE GENOMIC DNA]</scope>
    <source>
        <strain evidence="2">EmedicaeMD41</strain>
    </source>
</reference>
<dbReference type="Proteomes" id="UP000507954">
    <property type="component" value="Unassembled WGS sequence"/>
</dbReference>
<dbReference type="EMBL" id="CABFNB010000151">
    <property type="protein sequence ID" value="VTZ65477.1"/>
    <property type="molecule type" value="Genomic_DNA"/>
</dbReference>
<evidence type="ECO:0000313" key="2">
    <source>
        <dbReference type="EMBL" id="VTZ65477.1"/>
    </source>
</evidence>
<dbReference type="InterPro" id="IPR011008">
    <property type="entry name" value="Dimeric_a/b-barrel"/>
</dbReference>
<evidence type="ECO:0000259" key="1">
    <source>
        <dbReference type="Pfam" id="PF07045"/>
    </source>
</evidence>